<feature type="domain" description="SpoVT-AbrB" evidence="8">
    <location>
        <begin position="83"/>
        <end position="126"/>
    </location>
</feature>
<dbReference type="HAMAP" id="MF_01008">
    <property type="entry name" value="MraZ"/>
    <property type="match status" value="1"/>
</dbReference>
<evidence type="ECO:0000313" key="10">
    <source>
        <dbReference type="Proteomes" id="UP001144805"/>
    </source>
</evidence>
<keyword evidence="6 7" id="KW-0804">Transcription</keyword>
<evidence type="ECO:0000313" key="9">
    <source>
        <dbReference type="EMBL" id="MCX5569478.1"/>
    </source>
</evidence>
<dbReference type="SUPFAM" id="SSF89447">
    <property type="entry name" value="AbrB/MazE/MraZ-like"/>
    <property type="match status" value="1"/>
</dbReference>
<comment type="subunit">
    <text evidence="7">Forms oligomers.</text>
</comment>
<dbReference type="InterPro" id="IPR035644">
    <property type="entry name" value="MraZ_C"/>
</dbReference>
<dbReference type="GO" id="GO:0003700">
    <property type="term" value="F:DNA-binding transcription factor activity"/>
    <property type="evidence" value="ECO:0007669"/>
    <property type="project" value="UniProtKB-UniRule"/>
</dbReference>
<dbReference type="InterPro" id="IPR020603">
    <property type="entry name" value="MraZ_dom"/>
</dbReference>
<evidence type="ECO:0000256" key="1">
    <source>
        <dbReference type="ARBA" id="ARBA00013860"/>
    </source>
</evidence>
<evidence type="ECO:0000256" key="6">
    <source>
        <dbReference type="ARBA" id="ARBA00023163"/>
    </source>
</evidence>
<accession>A0A9X3IKH5</accession>
<dbReference type="Gene3D" id="3.40.1550.20">
    <property type="entry name" value="Transcriptional regulator MraZ domain"/>
    <property type="match status" value="1"/>
</dbReference>
<evidence type="ECO:0000256" key="2">
    <source>
        <dbReference type="ARBA" id="ARBA00022490"/>
    </source>
</evidence>
<proteinExistence type="inferred from homology"/>
<dbReference type="InterPro" id="IPR035642">
    <property type="entry name" value="MraZ_N"/>
</dbReference>
<dbReference type="GO" id="GO:2000143">
    <property type="term" value="P:negative regulation of DNA-templated transcription initiation"/>
    <property type="evidence" value="ECO:0007669"/>
    <property type="project" value="TreeGrafter"/>
</dbReference>
<dbReference type="PANTHER" id="PTHR34701">
    <property type="entry name" value="TRANSCRIPTIONAL REGULATOR MRAZ"/>
    <property type="match status" value="1"/>
</dbReference>
<dbReference type="GO" id="GO:0005737">
    <property type="term" value="C:cytoplasm"/>
    <property type="evidence" value="ECO:0007669"/>
    <property type="project" value="UniProtKB-UniRule"/>
</dbReference>
<sequence length="157" mass="17387">MEEFVSTFTNRLDSKGRVSIPASFRSVLARDGFEGLYCCPTLDQNAVDAGGNRLVSQIRASLTLFEPFSEDHEFLSTTLIGESEVLRIDPEGRVALSEVIKAHAGIGDTVTFVGQGYKFQIWEPERFVAYRDEAKNRVRELRRRLGAGPRSSGGAES</sequence>
<dbReference type="GO" id="GO:0009295">
    <property type="term" value="C:nucleoid"/>
    <property type="evidence" value="ECO:0007669"/>
    <property type="project" value="UniProtKB-SubCell"/>
</dbReference>
<evidence type="ECO:0000259" key="8">
    <source>
        <dbReference type="PROSITE" id="PS51740"/>
    </source>
</evidence>
<reference evidence="9" key="1">
    <citation type="submission" date="2022-11" db="EMBL/GenBank/DDBJ databases">
        <title>Biodiversity and phylogenetic relationships of bacteria.</title>
        <authorList>
            <person name="Machado R.A.R."/>
            <person name="Bhat A."/>
            <person name="Loulou A."/>
            <person name="Kallel S."/>
        </authorList>
    </citation>
    <scope>NUCLEOTIDE SEQUENCE</scope>
    <source>
        <strain evidence="9">K-TC2</strain>
    </source>
</reference>
<dbReference type="PROSITE" id="PS51740">
    <property type="entry name" value="SPOVT_ABRB"/>
    <property type="match status" value="2"/>
</dbReference>
<keyword evidence="4 7" id="KW-0805">Transcription regulation</keyword>
<organism evidence="9 10">
    <name type="scientific">Kaistia nematophila</name>
    <dbReference type="NCBI Taxonomy" id="2994654"/>
    <lineage>
        <taxon>Bacteria</taxon>
        <taxon>Pseudomonadati</taxon>
        <taxon>Pseudomonadota</taxon>
        <taxon>Alphaproteobacteria</taxon>
        <taxon>Hyphomicrobiales</taxon>
        <taxon>Kaistiaceae</taxon>
        <taxon>Kaistia</taxon>
    </lineage>
</organism>
<evidence type="ECO:0000256" key="3">
    <source>
        <dbReference type="ARBA" id="ARBA00022737"/>
    </source>
</evidence>
<dbReference type="AlphaFoldDB" id="A0A9X3IKH5"/>
<dbReference type="RefSeq" id="WP_266338445.1">
    <property type="nucleotide sequence ID" value="NZ_JAPKNK010000003.1"/>
</dbReference>
<keyword evidence="10" id="KW-1185">Reference proteome</keyword>
<dbReference type="InterPro" id="IPR007159">
    <property type="entry name" value="SpoVT-AbrB_dom"/>
</dbReference>
<dbReference type="Proteomes" id="UP001144805">
    <property type="component" value="Unassembled WGS sequence"/>
</dbReference>
<dbReference type="CDD" id="cd16320">
    <property type="entry name" value="MraZ_N"/>
    <property type="match status" value="1"/>
</dbReference>
<name>A0A9X3IKH5_9HYPH</name>
<dbReference type="GO" id="GO:0000976">
    <property type="term" value="F:transcription cis-regulatory region binding"/>
    <property type="evidence" value="ECO:0007669"/>
    <property type="project" value="TreeGrafter"/>
</dbReference>
<comment type="similarity">
    <text evidence="7">Belongs to the MraZ family.</text>
</comment>
<dbReference type="InterPro" id="IPR038619">
    <property type="entry name" value="MraZ_sf"/>
</dbReference>
<keyword evidence="5 7" id="KW-0238">DNA-binding</keyword>
<keyword evidence="2 7" id="KW-0963">Cytoplasm</keyword>
<dbReference type="InterPro" id="IPR003444">
    <property type="entry name" value="MraZ"/>
</dbReference>
<dbReference type="CDD" id="cd16321">
    <property type="entry name" value="MraZ_C"/>
    <property type="match status" value="1"/>
</dbReference>
<dbReference type="InterPro" id="IPR037914">
    <property type="entry name" value="SpoVT-AbrB_sf"/>
</dbReference>
<dbReference type="Pfam" id="PF02381">
    <property type="entry name" value="MraZ"/>
    <property type="match status" value="1"/>
</dbReference>
<feature type="domain" description="SpoVT-AbrB" evidence="8">
    <location>
        <begin position="7"/>
        <end position="60"/>
    </location>
</feature>
<comment type="subcellular location">
    <subcellularLocation>
        <location evidence="7">Cytoplasm</location>
        <location evidence="7">Nucleoid</location>
    </subcellularLocation>
</comment>
<gene>
    <name evidence="7" type="primary">mraZ</name>
    <name evidence="9" type="ORF">OSH07_09770</name>
</gene>
<protein>
    <recommendedName>
        <fullName evidence="1 7">Transcriptional regulator MraZ</fullName>
    </recommendedName>
</protein>
<dbReference type="EMBL" id="JAPKNK010000003">
    <property type="protein sequence ID" value="MCX5569478.1"/>
    <property type="molecule type" value="Genomic_DNA"/>
</dbReference>
<evidence type="ECO:0000256" key="7">
    <source>
        <dbReference type="HAMAP-Rule" id="MF_01008"/>
    </source>
</evidence>
<evidence type="ECO:0000256" key="4">
    <source>
        <dbReference type="ARBA" id="ARBA00023015"/>
    </source>
</evidence>
<comment type="caution">
    <text evidence="9">The sequence shown here is derived from an EMBL/GenBank/DDBJ whole genome shotgun (WGS) entry which is preliminary data.</text>
</comment>
<dbReference type="PANTHER" id="PTHR34701:SF1">
    <property type="entry name" value="TRANSCRIPTIONAL REGULATOR MRAZ"/>
    <property type="match status" value="1"/>
</dbReference>
<keyword evidence="3" id="KW-0677">Repeat</keyword>
<evidence type="ECO:0000256" key="5">
    <source>
        <dbReference type="ARBA" id="ARBA00023125"/>
    </source>
</evidence>